<comment type="caution">
    <text evidence="8">The sequence shown here is derived from an EMBL/GenBank/DDBJ whole genome shotgun (WGS) entry which is preliminary data.</text>
</comment>
<keyword evidence="3 7" id="KW-0812">Transmembrane</keyword>
<protein>
    <recommendedName>
        <fullName evidence="10">UDP-galactose transporter</fullName>
    </recommendedName>
</protein>
<dbReference type="EMBL" id="LGRX02002267">
    <property type="protein sequence ID" value="KAK3284492.1"/>
    <property type="molecule type" value="Genomic_DNA"/>
</dbReference>
<keyword evidence="9" id="KW-1185">Reference proteome</keyword>
<feature type="transmembrane region" description="Helical" evidence="7">
    <location>
        <begin position="264"/>
        <end position="286"/>
    </location>
</feature>
<keyword evidence="5 7" id="KW-0472">Membrane</keyword>
<proteinExistence type="inferred from homology"/>
<gene>
    <name evidence="8" type="ORF">CYMTET_7859</name>
</gene>
<name>A0AAE0LGN3_9CHLO</name>
<evidence type="ECO:0000313" key="8">
    <source>
        <dbReference type="EMBL" id="KAK3284492.1"/>
    </source>
</evidence>
<accession>A0AAE0LGN3</accession>
<keyword evidence="4 7" id="KW-1133">Transmembrane helix</keyword>
<evidence type="ECO:0000256" key="6">
    <source>
        <dbReference type="SAM" id="MobiDB-lite"/>
    </source>
</evidence>
<dbReference type="InterPro" id="IPR037185">
    <property type="entry name" value="EmrE-like"/>
</dbReference>
<feature type="region of interest" description="Disordered" evidence="6">
    <location>
        <begin position="347"/>
        <end position="368"/>
    </location>
</feature>
<dbReference type="Proteomes" id="UP001190700">
    <property type="component" value="Unassembled WGS sequence"/>
</dbReference>
<dbReference type="GO" id="GO:0015165">
    <property type="term" value="F:pyrimidine nucleotide-sugar transmembrane transporter activity"/>
    <property type="evidence" value="ECO:0007669"/>
    <property type="project" value="InterPro"/>
</dbReference>
<reference evidence="8 9" key="1">
    <citation type="journal article" date="2015" name="Genome Biol. Evol.">
        <title>Comparative Genomics of a Bacterivorous Green Alga Reveals Evolutionary Causalities and Consequences of Phago-Mixotrophic Mode of Nutrition.</title>
        <authorList>
            <person name="Burns J.A."/>
            <person name="Paasch A."/>
            <person name="Narechania A."/>
            <person name="Kim E."/>
        </authorList>
    </citation>
    <scope>NUCLEOTIDE SEQUENCE [LARGE SCALE GENOMIC DNA]</scope>
    <source>
        <strain evidence="8 9">PLY_AMNH</strain>
    </source>
</reference>
<evidence type="ECO:0000313" key="9">
    <source>
        <dbReference type="Proteomes" id="UP001190700"/>
    </source>
</evidence>
<evidence type="ECO:0000256" key="4">
    <source>
        <dbReference type="ARBA" id="ARBA00022989"/>
    </source>
</evidence>
<dbReference type="PANTHER" id="PTHR10231">
    <property type="entry name" value="NUCLEOTIDE-SUGAR TRANSMEMBRANE TRANSPORTER"/>
    <property type="match status" value="1"/>
</dbReference>
<feature type="transmembrane region" description="Helical" evidence="7">
    <location>
        <begin position="295"/>
        <end position="313"/>
    </location>
</feature>
<evidence type="ECO:0000256" key="2">
    <source>
        <dbReference type="ARBA" id="ARBA00006447"/>
    </source>
</evidence>
<feature type="transmembrane region" description="Helical" evidence="7">
    <location>
        <begin position="148"/>
        <end position="164"/>
    </location>
</feature>
<evidence type="ECO:0000256" key="5">
    <source>
        <dbReference type="ARBA" id="ARBA00023136"/>
    </source>
</evidence>
<evidence type="ECO:0000256" key="1">
    <source>
        <dbReference type="ARBA" id="ARBA00004141"/>
    </source>
</evidence>
<dbReference type="AlphaFoldDB" id="A0AAE0LGN3"/>
<evidence type="ECO:0000256" key="3">
    <source>
        <dbReference type="ARBA" id="ARBA00022692"/>
    </source>
</evidence>
<evidence type="ECO:0008006" key="10">
    <source>
        <dbReference type="Google" id="ProtNLM"/>
    </source>
</evidence>
<organism evidence="8 9">
    <name type="scientific">Cymbomonas tetramitiformis</name>
    <dbReference type="NCBI Taxonomy" id="36881"/>
    <lineage>
        <taxon>Eukaryota</taxon>
        <taxon>Viridiplantae</taxon>
        <taxon>Chlorophyta</taxon>
        <taxon>Pyramimonadophyceae</taxon>
        <taxon>Pyramimonadales</taxon>
        <taxon>Pyramimonadaceae</taxon>
        <taxon>Cymbomonas</taxon>
    </lineage>
</organism>
<comment type="similarity">
    <text evidence="2">Belongs to the nucleotide-sugar transporter family. CMP-Sialate:CMP antiporter (TC 2.A.7.12) subfamily.</text>
</comment>
<sequence length="368" mass="40684">MTASRAEVKGKTAKKLSALENGALVFSLSILITSGGLCVASATRHSEGKFSSSSLVFCTNVLKTFANLSVFAYVKSAELFSFDKELSPSGAFNWRYAIPGVLYTLSDNIAFTVLGKINPAIFSIIWNTKTAMVAVFMRLFLIRKPFSYLKWLGIALLLLGPAIIEFGGKDGEGDEPEGDEPEGEAKEAAPIHWHFICLCGAAVSASSNVYTEYLLKTYSTDNILWQNTQLYFVSLIGSWIAMASQEGLFHVFNLLDPEYLFNTFNGFAFAAMIFQSSQAFVVPYILKYIDNIADLYAHAGSVLLTTIVSWMFFNLQLTWYFTLGLTLSLMSLVLYYAERLFPDSLNAGEDAEDPKSPYQHRSPPDSPS</sequence>
<comment type="subcellular location">
    <subcellularLocation>
        <location evidence="1">Membrane</location>
        <topology evidence="1">Multi-pass membrane protein</topology>
    </subcellularLocation>
</comment>
<feature type="transmembrane region" description="Helical" evidence="7">
    <location>
        <begin position="21"/>
        <end position="42"/>
    </location>
</feature>
<dbReference type="InterPro" id="IPR007271">
    <property type="entry name" value="Nuc_sug_transpt"/>
</dbReference>
<dbReference type="Pfam" id="PF04142">
    <property type="entry name" value="Nuc_sug_transp"/>
    <property type="match status" value="1"/>
</dbReference>
<feature type="transmembrane region" description="Helical" evidence="7">
    <location>
        <begin position="319"/>
        <end position="337"/>
    </location>
</feature>
<dbReference type="SUPFAM" id="SSF103481">
    <property type="entry name" value="Multidrug resistance efflux transporter EmrE"/>
    <property type="match status" value="1"/>
</dbReference>
<evidence type="ECO:0000256" key="7">
    <source>
        <dbReference type="SAM" id="Phobius"/>
    </source>
</evidence>
<dbReference type="GO" id="GO:0000139">
    <property type="term" value="C:Golgi membrane"/>
    <property type="evidence" value="ECO:0007669"/>
    <property type="project" value="InterPro"/>
</dbReference>
<feature type="transmembrane region" description="Helical" evidence="7">
    <location>
        <begin position="191"/>
        <end position="210"/>
    </location>
</feature>
<feature type="transmembrane region" description="Helical" evidence="7">
    <location>
        <begin position="230"/>
        <end position="252"/>
    </location>
</feature>